<dbReference type="KEGG" id="vcn:VOLCADRAFT_92632"/>
<evidence type="ECO:0000313" key="3">
    <source>
        <dbReference type="Proteomes" id="UP000001058"/>
    </source>
</evidence>
<dbReference type="RefSeq" id="XP_002952088.1">
    <property type="nucleotide sequence ID" value="XM_002952042.1"/>
</dbReference>
<feature type="compositionally biased region" description="Low complexity" evidence="1">
    <location>
        <begin position="160"/>
        <end position="181"/>
    </location>
</feature>
<name>D8U056_VOLCA</name>
<keyword evidence="3" id="KW-1185">Reference proteome</keyword>
<evidence type="ECO:0000313" key="2">
    <source>
        <dbReference type="EMBL" id="EFJ46879.1"/>
    </source>
</evidence>
<dbReference type="InParanoid" id="D8U056"/>
<dbReference type="Proteomes" id="UP000001058">
    <property type="component" value="Unassembled WGS sequence"/>
</dbReference>
<sequence length="497" mass="52556">MYARCFCRLSHASLSNAQHLFSNQVKPPSRPRLSPDLWRSFLLQEQHALNPHPNIAAQELRAIAAPQETNYFQIFNDTHDDDTPAKPRGSFLAQASTASIGVAELAAALALSSFGTMVTLAIAEPPCTMSPTSMQSPSRLTPITVLDQALTVPTSHNQSTTATPPAAAAATAAASATTTTTPVPPAPSPCPVAIEGTLSGLAAAKAAPLASTIADEARPGAASSCSDLHDRDPHFMTAPGTTPGIATLLGAWPHIAPTITAMLGAGGNGPGGQVRFALVPLGEDYATRAEAAQREAQLGRGGDGAATAPGGGGGAYATDLAVQYGLDVALAAAAAPDGGRNGVRRLELCPAMVIRAGYTGSTRTAYGGEVCPGWSMRQELDEHVRRNLQLAEQRQQYRQRQQLRGPHSWQHRRFLGQQPEEPERKEQAVTPQWGELRAVVAAATGLDDVVCCWDSCIKVAPEAEVRLSERHRVEVLMDWELLRWLPSGFDARLACAT</sequence>
<reference evidence="2 3" key="1">
    <citation type="journal article" date="2010" name="Science">
        <title>Genomic analysis of organismal complexity in the multicellular green alga Volvox carteri.</title>
        <authorList>
            <person name="Prochnik S.E."/>
            <person name="Umen J."/>
            <person name="Nedelcu A.M."/>
            <person name="Hallmann A."/>
            <person name="Miller S.M."/>
            <person name="Nishii I."/>
            <person name="Ferris P."/>
            <person name="Kuo A."/>
            <person name="Mitros T."/>
            <person name="Fritz-Laylin L.K."/>
            <person name="Hellsten U."/>
            <person name="Chapman J."/>
            <person name="Simakov O."/>
            <person name="Rensing S.A."/>
            <person name="Terry A."/>
            <person name="Pangilinan J."/>
            <person name="Kapitonov V."/>
            <person name="Jurka J."/>
            <person name="Salamov A."/>
            <person name="Shapiro H."/>
            <person name="Schmutz J."/>
            <person name="Grimwood J."/>
            <person name="Lindquist E."/>
            <person name="Lucas S."/>
            <person name="Grigoriev I.V."/>
            <person name="Schmitt R."/>
            <person name="Kirk D."/>
            <person name="Rokhsar D.S."/>
        </authorList>
    </citation>
    <scope>NUCLEOTIDE SEQUENCE [LARGE SCALE GENOMIC DNA]</scope>
    <source>
        <strain evidence="3">f. Nagariensis / Eve</strain>
    </source>
</reference>
<feature type="region of interest" description="Disordered" evidence="1">
    <location>
        <begin position="154"/>
        <end position="187"/>
    </location>
</feature>
<dbReference type="GeneID" id="9617237"/>
<proteinExistence type="predicted"/>
<protein>
    <submittedName>
        <fullName evidence="2">Uncharacterized protein</fullName>
    </submittedName>
</protein>
<evidence type="ECO:0000256" key="1">
    <source>
        <dbReference type="SAM" id="MobiDB-lite"/>
    </source>
</evidence>
<dbReference type="OrthoDB" id="10418581at2759"/>
<organism evidence="3">
    <name type="scientific">Volvox carteri f. nagariensis</name>
    <dbReference type="NCBI Taxonomy" id="3068"/>
    <lineage>
        <taxon>Eukaryota</taxon>
        <taxon>Viridiplantae</taxon>
        <taxon>Chlorophyta</taxon>
        <taxon>core chlorophytes</taxon>
        <taxon>Chlorophyceae</taxon>
        <taxon>CS clade</taxon>
        <taxon>Chlamydomonadales</taxon>
        <taxon>Volvocaceae</taxon>
        <taxon>Volvox</taxon>
    </lineage>
</organism>
<accession>D8U056</accession>
<dbReference type="EMBL" id="GL378348">
    <property type="protein sequence ID" value="EFJ46879.1"/>
    <property type="molecule type" value="Genomic_DNA"/>
</dbReference>
<gene>
    <name evidence="2" type="ORF">VOLCADRAFT_92632</name>
</gene>
<dbReference type="AlphaFoldDB" id="D8U056"/>